<dbReference type="OrthoDB" id="7855004at2"/>
<gene>
    <name evidence="2" type="ORF">JCM7686_1672</name>
</gene>
<dbReference type="AlphaFoldDB" id="S5YBE7"/>
<dbReference type="KEGG" id="pami:JCM7686_1672"/>
<protein>
    <recommendedName>
        <fullName evidence="1">Sulphotransferase Stf0 domain-containing protein</fullName>
    </recommendedName>
</protein>
<dbReference type="EMBL" id="CP006650">
    <property type="protein sequence ID" value="AGT08773.1"/>
    <property type="molecule type" value="Genomic_DNA"/>
</dbReference>
<evidence type="ECO:0000313" key="2">
    <source>
        <dbReference type="EMBL" id="AGT08773.1"/>
    </source>
</evidence>
<proteinExistence type="predicted"/>
<dbReference type="Gene3D" id="3.40.50.300">
    <property type="entry name" value="P-loop containing nucleotide triphosphate hydrolases"/>
    <property type="match status" value="1"/>
</dbReference>
<dbReference type="RefSeq" id="WP_020950411.1">
    <property type="nucleotide sequence ID" value="NC_022041.1"/>
</dbReference>
<accession>S5YBE7</accession>
<dbReference type="InterPro" id="IPR024628">
    <property type="entry name" value="Sulfotransferase_Stf0_dom"/>
</dbReference>
<evidence type="ECO:0000313" key="3">
    <source>
        <dbReference type="Proteomes" id="UP000015480"/>
    </source>
</evidence>
<dbReference type="HOGENOM" id="CLU_965933_0_0_5"/>
<organism evidence="2 3">
    <name type="scientific">Paracoccus aminophilus JCM 7686</name>
    <dbReference type="NCBI Taxonomy" id="1367847"/>
    <lineage>
        <taxon>Bacteria</taxon>
        <taxon>Pseudomonadati</taxon>
        <taxon>Pseudomonadota</taxon>
        <taxon>Alphaproteobacteria</taxon>
        <taxon>Rhodobacterales</taxon>
        <taxon>Paracoccaceae</taxon>
        <taxon>Paracoccus</taxon>
    </lineage>
</organism>
<dbReference type="Proteomes" id="UP000015480">
    <property type="component" value="Chromosome"/>
</dbReference>
<sequence length="288" mass="32862">MFAFSTNRTPAMRLETVEIMSDNIFDPNADQGKYNYWTKVAAPSKTYAILFTPRSGSSWLTSILSKTQVLGTPEEWFNPSLMPRSSRDKGARNLDQFVEAISRHQCHGDIFGFEITYHQLMAVFKSTQDFIARFQDATFFWLTRDDIVAQGISLDKMVQTNVHHAAQSDARQIENSDTIYNYDAERIKGWICHIHAAETGTEKMIHDFGLSVMRLSYEEMTATGARGTASLIAETLGLENFILKDTLSDHRKIATRKNNEFAERFYAENAAFVDEINAARGEWRLRQS</sequence>
<dbReference type="SUPFAM" id="SSF52540">
    <property type="entry name" value="P-loop containing nucleoside triphosphate hydrolases"/>
    <property type="match status" value="1"/>
</dbReference>
<dbReference type="InterPro" id="IPR027417">
    <property type="entry name" value="P-loop_NTPase"/>
</dbReference>
<keyword evidence="3" id="KW-1185">Reference proteome</keyword>
<evidence type="ECO:0000259" key="1">
    <source>
        <dbReference type="Pfam" id="PF09037"/>
    </source>
</evidence>
<name>S5YBE7_PARAH</name>
<dbReference type="Pfam" id="PF09037">
    <property type="entry name" value="Sulphotransf"/>
    <property type="match status" value="1"/>
</dbReference>
<dbReference type="eggNOG" id="COG4424">
    <property type="taxonomic scope" value="Bacteria"/>
</dbReference>
<dbReference type="STRING" id="1367847.JCM7686_1672"/>
<reference evidence="2 3" key="1">
    <citation type="journal article" date="2014" name="BMC Genomics">
        <title>Architecture and functions of a multipartite genome of the methylotrophic bacterium Paracoccus aminophilus JCM 7686, containing primary and secondary chromids.</title>
        <authorList>
            <person name="Dziewit L."/>
            <person name="Czarnecki J."/>
            <person name="Wibberg D."/>
            <person name="Radlinska M."/>
            <person name="Mrozek P."/>
            <person name="Szymczak M."/>
            <person name="Schluter A."/>
            <person name="Puhler A."/>
            <person name="Bartosik D."/>
        </authorList>
    </citation>
    <scope>NUCLEOTIDE SEQUENCE [LARGE SCALE GENOMIC DNA]</scope>
    <source>
        <strain evidence="2">JCM 7686</strain>
    </source>
</reference>
<feature type="domain" description="Sulphotransferase Stf0" evidence="1">
    <location>
        <begin position="47"/>
        <end position="267"/>
    </location>
</feature>